<accession>A0ACB9RCT7</accession>
<evidence type="ECO:0000313" key="2">
    <source>
        <dbReference type="Proteomes" id="UP001057402"/>
    </source>
</evidence>
<dbReference type="Proteomes" id="UP001057402">
    <property type="component" value="Chromosome 4"/>
</dbReference>
<evidence type="ECO:0000313" key="1">
    <source>
        <dbReference type="EMBL" id="KAI4376755.1"/>
    </source>
</evidence>
<name>A0ACB9RCT7_9MYRT</name>
<gene>
    <name evidence="1" type="ORF">MLD38_014479</name>
</gene>
<reference evidence="2" key="1">
    <citation type="journal article" date="2023" name="Front. Plant Sci.">
        <title>Chromosomal-level genome assembly of Melastoma candidum provides insights into trichome evolution.</title>
        <authorList>
            <person name="Zhong Y."/>
            <person name="Wu W."/>
            <person name="Sun C."/>
            <person name="Zou P."/>
            <person name="Liu Y."/>
            <person name="Dai S."/>
            <person name="Zhou R."/>
        </authorList>
    </citation>
    <scope>NUCLEOTIDE SEQUENCE [LARGE SCALE GENOMIC DNA]</scope>
</reference>
<sequence length="126" mass="13927">MEHILQVPILHVVVDHNPLVAGQALHRERHEVGVLDSTQVFELSHSLLIRQCRAMNQHLHGNMDPTRQESPIHGPKLPSAKSVPLSKFDFADKRSANVIFNKGFSKITTGTELACLTPATHVVESA</sequence>
<protein>
    <submittedName>
        <fullName evidence="1">Uncharacterized protein</fullName>
    </submittedName>
</protein>
<comment type="caution">
    <text evidence="1">The sequence shown here is derived from an EMBL/GenBank/DDBJ whole genome shotgun (WGS) entry which is preliminary data.</text>
</comment>
<keyword evidence="2" id="KW-1185">Reference proteome</keyword>
<dbReference type="EMBL" id="CM042883">
    <property type="protein sequence ID" value="KAI4376755.1"/>
    <property type="molecule type" value="Genomic_DNA"/>
</dbReference>
<organism evidence="1 2">
    <name type="scientific">Melastoma candidum</name>
    <dbReference type="NCBI Taxonomy" id="119954"/>
    <lineage>
        <taxon>Eukaryota</taxon>
        <taxon>Viridiplantae</taxon>
        <taxon>Streptophyta</taxon>
        <taxon>Embryophyta</taxon>
        <taxon>Tracheophyta</taxon>
        <taxon>Spermatophyta</taxon>
        <taxon>Magnoliopsida</taxon>
        <taxon>eudicotyledons</taxon>
        <taxon>Gunneridae</taxon>
        <taxon>Pentapetalae</taxon>
        <taxon>rosids</taxon>
        <taxon>malvids</taxon>
        <taxon>Myrtales</taxon>
        <taxon>Melastomataceae</taxon>
        <taxon>Melastomatoideae</taxon>
        <taxon>Melastomateae</taxon>
        <taxon>Melastoma</taxon>
    </lineage>
</organism>
<proteinExistence type="predicted"/>